<evidence type="ECO:0000313" key="2">
    <source>
        <dbReference type="EMBL" id="ONM47063.1"/>
    </source>
</evidence>
<feature type="region of interest" description="Disordered" evidence="1">
    <location>
        <begin position="1"/>
        <end position="187"/>
    </location>
</feature>
<dbReference type="AlphaFoldDB" id="A0A1V2TC28"/>
<feature type="compositionally biased region" description="Low complexity" evidence="1">
    <location>
        <begin position="42"/>
        <end position="55"/>
    </location>
</feature>
<dbReference type="Proteomes" id="UP000188836">
    <property type="component" value="Unassembled WGS sequence"/>
</dbReference>
<proteinExistence type="predicted"/>
<feature type="compositionally biased region" description="Basic and acidic residues" evidence="1">
    <location>
        <begin position="113"/>
        <end position="128"/>
    </location>
</feature>
<organism evidence="2 3">
    <name type="scientific">Nocardia donostiensis</name>
    <dbReference type="NCBI Taxonomy" id="1538463"/>
    <lineage>
        <taxon>Bacteria</taxon>
        <taxon>Bacillati</taxon>
        <taxon>Actinomycetota</taxon>
        <taxon>Actinomycetes</taxon>
        <taxon>Mycobacteriales</taxon>
        <taxon>Nocardiaceae</taxon>
        <taxon>Nocardia</taxon>
    </lineage>
</organism>
<feature type="compositionally biased region" description="Polar residues" evidence="1">
    <location>
        <begin position="63"/>
        <end position="75"/>
    </location>
</feature>
<protein>
    <submittedName>
        <fullName evidence="2">Uncharacterized protein</fullName>
    </submittedName>
</protein>
<keyword evidence="3" id="KW-1185">Reference proteome</keyword>
<reference evidence="2 3" key="1">
    <citation type="journal article" date="2016" name="Antonie Van Leeuwenhoek">
        <title>Nocardia donostiensis sp. nov., isolated from human respiratory specimens.</title>
        <authorList>
            <person name="Ercibengoa M."/>
            <person name="Bell M."/>
            <person name="Marimon J.M."/>
            <person name="Humrighouse B."/>
            <person name="Klenk H.P."/>
            <person name="Potter G."/>
            <person name="Perez-Trallero E."/>
        </authorList>
    </citation>
    <scope>NUCLEOTIDE SEQUENCE [LARGE SCALE GENOMIC DNA]</scope>
    <source>
        <strain evidence="2 3">X1655</strain>
    </source>
</reference>
<evidence type="ECO:0000313" key="3">
    <source>
        <dbReference type="Proteomes" id="UP000188836"/>
    </source>
</evidence>
<dbReference type="EMBL" id="MUMY01000018">
    <property type="protein sequence ID" value="ONM47063.1"/>
    <property type="molecule type" value="Genomic_DNA"/>
</dbReference>
<sequence>MATFFASPAGAVPNDQPTTPGTPGPAQPGTTDTQNSPETTEPGVQQPGVQGQDDPATPPTPSQPGVTTPKPNQPGQEREQDNLTAPTQPGVTTPRVAPLPVPGQPNPVQPVIEQDRQPGEQDPNRPEAETEPGAEGADAPDAENSDGAAPSGDNAQATDPEMETLVQPQQWQAPRNEAAPPAPVVEMTGPHAEIGAAIDGGTLIPGHVANTHHFRNDAGYVGTVGYATPEGAGEAGISVEFLDVNTIKVSTFTGGQGLPDNKATHMIDTTQLNAAKAAVEHWIAAQPGGAAALEAAANFQPPALLPPGDIAPQTINVAGVTTQWGGSLQY</sequence>
<gene>
    <name evidence="2" type="ORF">B0T46_20195</name>
</gene>
<feature type="compositionally biased region" description="Polar residues" evidence="1">
    <location>
        <begin position="82"/>
        <end position="91"/>
    </location>
</feature>
<name>A0A1V2TC28_9NOCA</name>
<accession>A0A1V2TC28</accession>
<comment type="caution">
    <text evidence="2">The sequence shown here is derived from an EMBL/GenBank/DDBJ whole genome shotgun (WGS) entry which is preliminary data.</text>
</comment>
<dbReference type="OrthoDB" id="4550818at2"/>
<dbReference type="STRING" id="1538463.B0T36_13915"/>
<feature type="compositionally biased region" description="Pro residues" evidence="1">
    <location>
        <begin position="97"/>
        <end position="108"/>
    </location>
</feature>
<evidence type="ECO:0000256" key="1">
    <source>
        <dbReference type="SAM" id="MobiDB-lite"/>
    </source>
</evidence>